<gene>
    <name evidence="2" type="ORF">NLI96_g12815</name>
</gene>
<dbReference type="Proteomes" id="UP001212997">
    <property type="component" value="Unassembled WGS sequence"/>
</dbReference>
<evidence type="ECO:0000313" key="2">
    <source>
        <dbReference type="EMBL" id="KAJ3473807.1"/>
    </source>
</evidence>
<proteinExistence type="predicted"/>
<evidence type="ECO:0008006" key="4">
    <source>
        <dbReference type="Google" id="ProtNLM"/>
    </source>
</evidence>
<accession>A0AAD5YC19</accession>
<keyword evidence="3" id="KW-1185">Reference proteome</keyword>
<feature type="region of interest" description="Disordered" evidence="1">
    <location>
        <begin position="272"/>
        <end position="353"/>
    </location>
</feature>
<comment type="caution">
    <text evidence="2">The sequence shown here is derived from an EMBL/GenBank/DDBJ whole genome shotgun (WGS) entry which is preliminary data.</text>
</comment>
<name>A0AAD5YC19_9APHY</name>
<evidence type="ECO:0000256" key="1">
    <source>
        <dbReference type="SAM" id="MobiDB-lite"/>
    </source>
</evidence>
<feature type="compositionally biased region" description="Low complexity" evidence="1">
    <location>
        <begin position="272"/>
        <end position="282"/>
    </location>
</feature>
<feature type="compositionally biased region" description="Acidic residues" evidence="1">
    <location>
        <begin position="293"/>
        <end position="306"/>
    </location>
</feature>
<evidence type="ECO:0000313" key="3">
    <source>
        <dbReference type="Proteomes" id="UP001212997"/>
    </source>
</evidence>
<feature type="region of interest" description="Disordered" evidence="1">
    <location>
        <begin position="124"/>
        <end position="176"/>
    </location>
</feature>
<dbReference type="EMBL" id="JANAWD010001250">
    <property type="protein sequence ID" value="KAJ3473807.1"/>
    <property type="molecule type" value="Genomic_DNA"/>
</dbReference>
<reference evidence="2" key="1">
    <citation type="submission" date="2022-07" db="EMBL/GenBank/DDBJ databases">
        <title>Genome Sequence of Physisporinus lineatus.</title>
        <authorList>
            <person name="Buettner E."/>
        </authorList>
    </citation>
    <scope>NUCLEOTIDE SEQUENCE</scope>
    <source>
        <strain evidence="2">VT162</strain>
    </source>
</reference>
<dbReference type="AlphaFoldDB" id="A0AAD5YC19"/>
<organism evidence="2 3">
    <name type="scientific">Meripilus lineatus</name>
    <dbReference type="NCBI Taxonomy" id="2056292"/>
    <lineage>
        <taxon>Eukaryota</taxon>
        <taxon>Fungi</taxon>
        <taxon>Dikarya</taxon>
        <taxon>Basidiomycota</taxon>
        <taxon>Agaricomycotina</taxon>
        <taxon>Agaricomycetes</taxon>
        <taxon>Polyporales</taxon>
        <taxon>Meripilaceae</taxon>
        <taxon>Meripilus</taxon>
    </lineage>
</organism>
<protein>
    <recommendedName>
        <fullName evidence="4">C2H2-type domain-containing protein</fullName>
    </recommendedName>
</protein>
<feature type="compositionally biased region" description="Acidic residues" evidence="1">
    <location>
        <begin position="313"/>
        <end position="338"/>
    </location>
</feature>
<sequence length="464" mass="52283">MQNDTDTVASDIWDLPSSALQRENEAWGIVNERIRLGDPADIFHTSTTPDTIEDFQFDEYGVLRTLTYNGIEALRTIPPPSYLVEDQQPTWMGEDAATRAQAIEQEFERDPAEYLIWDVASEGEEAQELAADEASPPSAPCTIYDEDTTYETGSSPESDDTQVSREPSPRSFTESPDFSPVFTFNYAAPATSINTSSTSSSWLSAYQSYPYPPMPPYTPNYIIPTYPTNVQWAPTLIYAGQVMMLPQGTVIQVPAPPLSSVTGVTTVVEGFASDGYSSGSSSTPRNKRKRVPDDEDDENGDDENDDDKSGNDENGDDEDEDEDECEGEGEDNDDEDDEPRAKKKRTSQPPSPCTSGYRCLYIGCKKANHFFKEVKDRNRHLDIHFKHRFACPSCAALYGRPESVRRHINAIEACKKDPECEGKKGEQFAIRRPYWYEAENWVKMRFPERTDPLYSFAVRLLSRW</sequence>